<evidence type="ECO:0000256" key="2">
    <source>
        <dbReference type="ARBA" id="ARBA00022842"/>
    </source>
</evidence>
<feature type="domain" description="Mandelate racemase/muconate lactonizing enzyme C-terminal" evidence="5">
    <location>
        <begin position="150"/>
        <end position="252"/>
    </location>
</feature>
<dbReference type="SUPFAM" id="SSF51604">
    <property type="entry name" value="Enolase C-terminal domain-like"/>
    <property type="match status" value="1"/>
</dbReference>
<evidence type="ECO:0000256" key="1">
    <source>
        <dbReference type="ARBA" id="ARBA00022723"/>
    </source>
</evidence>
<evidence type="ECO:0000313" key="6">
    <source>
        <dbReference type="EMBL" id="MBW6532520.1"/>
    </source>
</evidence>
<dbReference type="InterPro" id="IPR018110">
    <property type="entry name" value="Mandel_Rmase/mucon_lact_enz_CS"/>
</dbReference>
<dbReference type="SFLD" id="SFLDS00001">
    <property type="entry name" value="Enolase"/>
    <property type="match status" value="1"/>
</dbReference>
<evidence type="ECO:0000256" key="4">
    <source>
        <dbReference type="SAM" id="MobiDB-lite"/>
    </source>
</evidence>
<feature type="region of interest" description="Disordered" evidence="4">
    <location>
        <begin position="1"/>
        <end position="26"/>
    </location>
</feature>
<comment type="caution">
    <text evidence="6">The sequence shown here is derived from an EMBL/GenBank/DDBJ whole genome shotgun (WGS) entry which is preliminary data.</text>
</comment>
<gene>
    <name evidence="6" type="primary">dgoD</name>
    <name evidence="6" type="ORF">KZ820_17400</name>
</gene>
<dbReference type="SUPFAM" id="SSF54826">
    <property type="entry name" value="Enolase N-terminal domain-like"/>
    <property type="match status" value="1"/>
</dbReference>
<dbReference type="Proteomes" id="UP000759103">
    <property type="component" value="Unassembled WGS sequence"/>
</dbReference>
<dbReference type="EMBL" id="JAHXZN010000008">
    <property type="protein sequence ID" value="MBW6532520.1"/>
    <property type="molecule type" value="Genomic_DNA"/>
</dbReference>
<dbReference type="SMART" id="SM00922">
    <property type="entry name" value="MR_MLE"/>
    <property type="match status" value="1"/>
</dbReference>
<accession>A0ABS7BSM6</accession>
<evidence type="ECO:0000259" key="5">
    <source>
        <dbReference type="SMART" id="SM00922"/>
    </source>
</evidence>
<dbReference type="PANTHER" id="PTHR48080">
    <property type="entry name" value="D-GALACTONATE DEHYDRATASE-RELATED"/>
    <property type="match status" value="1"/>
</dbReference>
<dbReference type="InterPro" id="IPR034593">
    <property type="entry name" value="DgoD-like"/>
</dbReference>
<dbReference type="EC" id="4.2.1.6" evidence="6"/>
<dbReference type="NCBIfam" id="NF010624">
    <property type="entry name" value="PRK14017.1"/>
    <property type="match status" value="1"/>
</dbReference>
<evidence type="ECO:0000313" key="7">
    <source>
        <dbReference type="Proteomes" id="UP000759103"/>
    </source>
</evidence>
<dbReference type="SFLD" id="SFLDF00003">
    <property type="entry name" value="D-galactonate_dehydratase"/>
    <property type="match status" value="1"/>
</dbReference>
<dbReference type="Pfam" id="PF02746">
    <property type="entry name" value="MR_MLE_N"/>
    <property type="match status" value="1"/>
</dbReference>
<dbReference type="Pfam" id="PF13378">
    <property type="entry name" value="MR_MLE_C"/>
    <property type="match status" value="1"/>
</dbReference>
<dbReference type="PANTHER" id="PTHR48080:SF2">
    <property type="entry name" value="D-GALACTONATE DEHYDRATASE"/>
    <property type="match status" value="1"/>
</dbReference>
<dbReference type="GO" id="GO:0008869">
    <property type="term" value="F:galactonate dehydratase activity"/>
    <property type="evidence" value="ECO:0007669"/>
    <property type="project" value="UniProtKB-EC"/>
</dbReference>
<dbReference type="InterPro" id="IPR036849">
    <property type="entry name" value="Enolase-like_C_sf"/>
</dbReference>
<protein>
    <submittedName>
        <fullName evidence="6">Galactonate dehydratase</fullName>
        <ecNumber evidence="6">4.2.1.6</ecNumber>
    </submittedName>
</protein>
<dbReference type="InterPro" id="IPR023592">
    <property type="entry name" value="Galactonate_deHydtase"/>
</dbReference>
<keyword evidence="7" id="KW-1185">Reference proteome</keyword>
<feature type="compositionally biased region" description="Gly residues" evidence="4">
    <location>
        <begin position="1"/>
        <end position="12"/>
    </location>
</feature>
<dbReference type="Gene3D" id="3.20.20.120">
    <property type="entry name" value="Enolase-like C-terminal domain"/>
    <property type="match status" value="1"/>
</dbReference>
<proteinExistence type="predicted"/>
<keyword evidence="3 6" id="KW-0456">Lyase</keyword>
<keyword evidence="1" id="KW-0479">Metal-binding</keyword>
<dbReference type="InterPro" id="IPR013342">
    <property type="entry name" value="Mandelate_racemase_C"/>
</dbReference>
<dbReference type="InterPro" id="IPR029065">
    <property type="entry name" value="Enolase_C-like"/>
</dbReference>
<dbReference type="SFLD" id="SFLDG00179">
    <property type="entry name" value="mandelate_racemase"/>
    <property type="match status" value="1"/>
</dbReference>
<dbReference type="Gene3D" id="3.30.390.10">
    <property type="entry name" value="Enolase-like, N-terminal domain"/>
    <property type="match status" value="1"/>
</dbReference>
<dbReference type="InterPro" id="IPR013341">
    <property type="entry name" value="Mandelate_racemase_N_dom"/>
</dbReference>
<dbReference type="PROSITE" id="PS00908">
    <property type="entry name" value="MR_MLE_1"/>
    <property type="match status" value="1"/>
</dbReference>
<evidence type="ECO:0000256" key="3">
    <source>
        <dbReference type="ARBA" id="ARBA00023239"/>
    </source>
</evidence>
<reference evidence="6 7" key="1">
    <citation type="submission" date="2021-07" db="EMBL/GenBank/DDBJ databases">
        <title>Sphingomonas sp.</title>
        <authorList>
            <person name="Feng G."/>
            <person name="Li J."/>
            <person name="Pan M."/>
        </authorList>
    </citation>
    <scope>NUCLEOTIDE SEQUENCE [LARGE SCALE GENOMIC DNA]</scope>
    <source>
        <strain evidence="6 7">RRHST34</strain>
    </source>
</reference>
<sequence length="405" mass="43740">MRRNGDGGGEGVTSGTPASDGGEAGDRIGRIEWFPVRPRWLFVRVETVQGAVGWGEATLEGHAEAVAGALDAARDRLIGHDPARIEDAWQLLHRLGFYRGGPVLLSAIAGIDQALWDIKARKLGVPLYQLLGGRVRDRIPVYAWIGGDRPADVAEAARQRRAQGFTAVKMNGTEALGWLDGIGGIDSIARRLSEVRETGIDVGVDFHGRVHRPLARTVLRAIEPLGPLFAEEIVLGDNPEVVAQLAGFTSVPLALGERLYSRWDFRPFFERGAIDIAQPDLAHAGGISECRRIAAMAEAYDVALAPHCPVGPIALAACLHLAAATPNFVIQEMSLGIHYNGPSEDLTTLIRNPELFRIAAGGVAVPEGAGLGIEVDEHAVRAMARDPHRWRNPAWRGPDGELREW</sequence>
<keyword evidence="2" id="KW-0460">Magnesium</keyword>
<dbReference type="InterPro" id="IPR029017">
    <property type="entry name" value="Enolase-like_N"/>
</dbReference>
<name>A0ABS7BSM6_9SPHN</name>
<organism evidence="6 7">
    <name type="scientific">Sphingomonas citri</name>
    <dbReference type="NCBI Taxonomy" id="2862499"/>
    <lineage>
        <taxon>Bacteria</taxon>
        <taxon>Pseudomonadati</taxon>
        <taxon>Pseudomonadota</taxon>
        <taxon>Alphaproteobacteria</taxon>
        <taxon>Sphingomonadales</taxon>
        <taxon>Sphingomonadaceae</taxon>
        <taxon>Sphingomonas</taxon>
    </lineage>
</organism>